<feature type="transmembrane region" description="Helical" evidence="8">
    <location>
        <begin position="314"/>
        <end position="336"/>
    </location>
</feature>
<proteinExistence type="predicted"/>
<feature type="domain" description="Glycosyltransferase RgtA/B/C/D-like" evidence="9">
    <location>
        <begin position="84"/>
        <end position="220"/>
    </location>
</feature>
<feature type="transmembrane region" description="Helical" evidence="8">
    <location>
        <begin position="23"/>
        <end position="41"/>
    </location>
</feature>
<accession>A0A4P6HJ83</accession>
<evidence type="ECO:0000256" key="3">
    <source>
        <dbReference type="ARBA" id="ARBA00022676"/>
    </source>
</evidence>
<keyword evidence="3" id="KW-0328">Glycosyltransferase</keyword>
<dbReference type="GO" id="GO:0009103">
    <property type="term" value="P:lipopolysaccharide biosynthetic process"/>
    <property type="evidence" value="ECO:0007669"/>
    <property type="project" value="UniProtKB-ARBA"/>
</dbReference>
<keyword evidence="11" id="KW-1185">Reference proteome</keyword>
<dbReference type="GO" id="GO:0016763">
    <property type="term" value="F:pentosyltransferase activity"/>
    <property type="evidence" value="ECO:0007669"/>
    <property type="project" value="TreeGrafter"/>
</dbReference>
<dbReference type="InterPro" id="IPR050297">
    <property type="entry name" value="LipidA_mod_glycosyltrf_83"/>
</dbReference>
<evidence type="ECO:0000256" key="4">
    <source>
        <dbReference type="ARBA" id="ARBA00022679"/>
    </source>
</evidence>
<dbReference type="KEGG" id="dcb:C3Y92_07850"/>
<feature type="transmembrane region" description="Helical" evidence="8">
    <location>
        <begin position="342"/>
        <end position="362"/>
    </location>
</feature>
<keyword evidence="2" id="KW-1003">Cell membrane</keyword>
<dbReference type="InterPro" id="IPR038731">
    <property type="entry name" value="RgtA/B/C-like"/>
</dbReference>
<evidence type="ECO:0000259" key="9">
    <source>
        <dbReference type="Pfam" id="PF13231"/>
    </source>
</evidence>
<feature type="transmembrane region" description="Helical" evidence="8">
    <location>
        <begin position="152"/>
        <end position="170"/>
    </location>
</feature>
<dbReference type="PANTHER" id="PTHR33908:SF11">
    <property type="entry name" value="MEMBRANE PROTEIN"/>
    <property type="match status" value="1"/>
</dbReference>
<feature type="transmembrane region" description="Helical" evidence="8">
    <location>
        <begin position="202"/>
        <end position="219"/>
    </location>
</feature>
<keyword evidence="4" id="KW-0808">Transferase</keyword>
<gene>
    <name evidence="10" type="ORF">C3Y92_07850</name>
</gene>
<comment type="subcellular location">
    <subcellularLocation>
        <location evidence="1">Cell membrane</location>
        <topology evidence="1">Multi-pass membrane protein</topology>
    </subcellularLocation>
</comment>
<feature type="transmembrane region" description="Helical" evidence="8">
    <location>
        <begin position="130"/>
        <end position="146"/>
    </location>
</feature>
<feature type="transmembrane region" description="Helical" evidence="8">
    <location>
        <begin position="382"/>
        <end position="403"/>
    </location>
</feature>
<evidence type="ECO:0000256" key="7">
    <source>
        <dbReference type="ARBA" id="ARBA00023136"/>
    </source>
</evidence>
<dbReference type="Pfam" id="PF13231">
    <property type="entry name" value="PMT_2"/>
    <property type="match status" value="1"/>
</dbReference>
<protein>
    <recommendedName>
        <fullName evidence="9">Glycosyltransferase RgtA/B/C/D-like domain-containing protein</fullName>
    </recommendedName>
</protein>
<dbReference type="OrthoDB" id="5437043at2"/>
<dbReference type="GO" id="GO:0005886">
    <property type="term" value="C:plasma membrane"/>
    <property type="evidence" value="ECO:0007669"/>
    <property type="project" value="UniProtKB-SubCell"/>
</dbReference>
<dbReference type="Proteomes" id="UP000293296">
    <property type="component" value="Chromosome"/>
</dbReference>
<evidence type="ECO:0000256" key="8">
    <source>
        <dbReference type="SAM" id="Phobius"/>
    </source>
</evidence>
<evidence type="ECO:0000256" key="2">
    <source>
        <dbReference type="ARBA" id="ARBA00022475"/>
    </source>
</evidence>
<reference evidence="10 11" key="1">
    <citation type="submission" date="2018-02" db="EMBL/GenBank/DDBJ databases">
        <title>Genome sequence of Desulfovibrio carbinolicus DSM 3852.</title>
        <authorList>
            <person name="Wilbanks E."/>
            <person name="Skennerton C.T."/>
            <person name="Orphan V.J."/>
        </authorList>
    </citation>
    <scope>NUCLEOTIDE SEQUENCE [LARGE SCALE GENOMIC DNA]</scope>
    <source>
        <strain evidence="10 11">DSM 3852</strain>
    </source>
</reference>
<feature type="transmembrane region" description="Helical" evidence="8">
    <location>
        <begin position="231"/>
        <end position="249"/>
    </location>
</feature>
<dbReference type="AlphaFoldDB" id="A0A4P6HJ83"/>
<keyword evidence="6 8" id="KW-1133">Transmembrane helix</keyword>
<feature type="transmembrane region" description="Helical" evidence="8">
    <location>
        <begin position="103"/>
        <end position="123"/>
    </location>
</feature>
<evidence type="ECO:0000256" key="6">
    <source>
        <dbReference type="ARBA" id="ARBA00022989"/>
    </source>
</evidence>
<sequence length="1015" mass="110527">MALTPHHGVREPSSMPTTDNRRLYWLLLAVLLVAAVCLRLLHLGDPSLWWDEFITLGTALLPVKRMLHTLSVIGPSDFGGEFFPPLYHLITRAVLTVTHDDTALRGISVVAGTATVAVMYGFVGELFTRRAGLFAAALTTFCVYHIHYSRELRPYSLFTLLGLLSLWTLYRALNRGGLANYVAYAAATTAMCYSSSMGTTNIGAQGLFTAYYLLRGLVSRELTPRRALHKGLALAACVGVVGLCFLPWLPAYRNIFALLRQEKSPGIPEGFVVSVLTEFFAYAAPKRGLPWLPLALASLGGLGVALAKPRLRPGLVLLAFFAFMPVAAFLLAGTQLEISSRYVFNAFFALLALAGLGLDAGLNRIADYVGLTPSRRALTLPLAGLGCCLLLCAMDLSTLPSYYRRETSYNKELADYLAWNKNNVDYLFLQSNRNPKLITNWYLPSVYKTLAQYQPKGYKRAYHVIQSDLNPAMKPFPMHKVARFMDSAVYRLGLVSAAPVVLFPDAAGNAVYADTFDDYRFYADCEEADNIAPESRYHTLTHYDYERPGHVLYRFVAAPGTAYAAGRLSLDFSAIFLEGIPSDSRVTIALAVGDGPLVPLETLTGDAFLGPDGKLVAPNYEKRRFIHRDYPLSQAITGASTLRLRIDYGPVANPGVIEVNGLELAATLTGRPANADPAQSALERVAANNALAAWRPGQTRLDAALYAFPTRPGIPQGPANPADALPGFLAEHPSLEPVFAIPGPDGKPAYVLYDPALARPFLPLAADRPERLLENDAAPTEFASLKLTGALNRPKLAVAGRGLDIGVLAPSPSTLLLTRSGLGVLRFEPSFAREAEALAAFPLAYNIRKNADEDCLACRDAAPCSLTVPLSSAYPITALRILSYPRIFADKAGKNRLTVAFSEDGAKFTTLDTLASNRSGHWEGLMVRRISVLRFTKPIHNGFVRFDFSGPGVQLWSRDDTPMRIEAVLDTSAFTGLPAPAGSFAVELLHNGGQPLSLFLTPELLPYRPDLQDNY</sequence>
<evidence type="ECO:0000313" key="10">
    <source>
        <dbReference type="EMBL" id="QAZ67147.1"/>
    </source>
</evidence>
<keyword evidence="7 8" id="KW-0472">Membrane</keyword>
<dbReference type="PANTHER" id="PTHR33908">
    <property type="entry name" value="MANNOSYLTRANSFERASE YKCB-RELATED"/>
    <property type="match status" value="1"/>
</dbReference>
<evidence type="ECO:0000313" key="11">
    <source>
        <dbReference type="Proteomes" id="UP000293296"/>
    </source>
</evidence>
<evidence type="ECO:0000256" key="1">
    <source>
        <dbReference type="ARBA" id="ARBA00004651"/>
    </source>
</evidence>
<dbReference type="EMBL" id="CP026538">
    <property type="protein sequence ID" value="QAZ67147.1"/>
    <property type="molecule type" value="Genomic_DNA"/>
</dbReference>
<organism evidence="10 11">
    <name type="scientific">Solidesulfovibrio carbinolicus</name>
    <dbReference type="NCBI Taxonomy" id="296842"/>
    <lineage>
        <taxon>Bacteria</taxon>
        <taxon>Pseudomonadati</taxon>
        <taxon>Thermodesulfobacteriota</taxon>
        <taxon>Desulfovibrionia</taxon>
        <taxon>Desulfovibrionales</taxon>
        <taxon>Desulfovibrionaceae</taxon>
        <taxon>Solidesulfovibrio</taxon>
    </lineage>
</organism>
<evidence type="ECO:0000256" key="5">
    <source>
        <dbReference type="ARBA" id="ARBA00022692"/>
    </source>
</evidence>
<name>A0A4P6HJ83_9BACT</name>
<keyword evidence="5 8" id="KW-0812">Transmembrane</keyword>
<feature type="transmembrane region" description="Helical" evidence="8">
    <location>
        <begin position="288"/>
        <end position="307"/>
    </location>
</feature>
<feature type="transmembrane region" description="Helical" evidence="8">
    <location>
        <begin position="177"/>
        <end position="196"/>
    </location>
</feature>